<dbReference type="GO" id="GO:0005634">
    <property type="term" value="C:nucleus"/>
    <property type="evidence" value="ECO:0007669"/>
    <property type="project" value="UniProtKB-SubCell"/>
</dbReference>
<dbReference type="Pfam" id="PF00172">
    <property type="entry name" value="Zn_clus"/>
    <property type="match status" value="2"/>
</dbReference>
<protein>
    <recommendedName>
        <fullName evidence="5">Zn(2)-C6 fungal-type domain-containing protein</fullName>
    </recommendedName>
</protein>
<dbReference type="PANTHER" id="PTHR31001:SF57">
    <property type="entry name" value="ZN(II)2CYS6 TRANSCRIPTION FACTOR (EUROFUNG)"/>
    <property type="match status" value="1"/>
</dbReference>
<sequence length="572" mass="64309">MLSMMSSYTGRPVSACCRCRKLKVRCDHIRPVCGRCTSAGEVCEYTETTAQPWKRPRPLQASRPTPQNGQKRTRDRAILSCLRCRKHKVRCDRQSPCSRCVKMSKVGECIIPGKDTPTKSLDIASASFDRGWNQERYRNGAHWVKLLDEVSKHVAPPTPIYEPIVRDPCMRSTPNKSRSMNYPFGDDTQVFTSRDVLLASFPSRQAQMVYVEHYMDAIEAAYCLFDKVSLHDEVSAFWDKASETPDDWLAQYCTVLSLGCQAHNFVSRCGPEEKMPGQLLQAAEAFLRQSPFLFRPTPAIIRALCLMVIAKQVYAMSCHEADTCWPLTGMTLRLAMGMGLHLGQEDTQRRLWAAVVYFEMRQTLVCGMPCMLRSVDLASSKSYGGIADIVLGNFGQLLLRAVYMATSDEDTFTYDEVVQLDFDIRQHLRGNANQVVQADMLIRQTLMALHSTFALRPSAPTEYPVSHVSLFESALSTLSHQRALCEGPSSASPRAWFAGFFRHEFFTAAMSVCSQLVNGGLPRDDTSIHDSHGIMLDALRSCRDVWSKERCASVCNANAWAIVDKLVRLLED</sequence>
<proteinExistence type="predicted"/>
<keyword evidence="3" id="KW-0539">Nucleus</keyword>
<dbReference type="CDD" id="cd00067">
    <property type="entry name" value="GAL4"/>
    <property type="match status" value="2"/>
</dbReference>
<feature type="domain" description="Zn(2)-C6 fungal-type" evidence="5">
    <location>
        <begin position="15"/>
        <end position="45"/>
    </location>
</feature>
<evidence type="ECO:0000256" key="3">
    <source>
        <dbReference type="ARBA" id="ARBA00023242"/>
    </source>
</evidence>
<gene>
    <name evidence="6" type="ORF">NW755_013493</name>
</gene>
<keyword evidence="7" id="KW-1185">Reference proteome</keyword>
<evidence type="ECO:0000313" key="7">
    <source>
        <dbReference type="Proteomes" id="UP001152087"/>
    </source>
</evidence>
<comment type="subcellular location">
    <subcellularLocation>
        <location evidence="1">Nucleus</location>
    </subcellularLocation>
</comment>
<accession>A0A9W8USW6</accession>
<dbReference type="GO" id="GO:0008270">
    <property type="term" value="F:zinc ion binding"/>
    <property type="evidence" value="ECO:0007669"/>
    <property type="project" value="InterPro"/>
</dbReference>
<evidence type="ECO:0000256" key="1">
    <source>
        <dbReference type="ARBA" id="ARBA00004123"/>
    </source>
</evidence>
<dbReference type="GO" id="GO:0003677">
    <property type="term" value="F:DNA binding"/>
    <property type="evidence" value="ECO:0007669"/>
    <property type="project" value="InterPro"/>
</dbReference>
<dbReference type="AlphaFoldDB" id="A0A9W8USW6"/>
<feature type="domain" description="Zn(2)-C6 fungal-type" evidence="5">
    <location>
        <begin position="80"/>
        <end position="111"/>
    </location>
</feature>
<dbReference type="GO" id="GO:0000981">
    <property type="term" value="F:DNA-binding transcription factor activity, RNA polymerase II-specific"/>
    <property type="evidence" value="ECO:0007669"/>
    <property type="project" value="InterPro"/>
</dbReference>
<dbReference type="PROSITE" id="PS50048">
    <property type="entry name" value="ZN2_CY6_FUNGAL_2"/>
    <property type="match status" value="2"/>
</dbReference>
<dbReference type="Proteomes" id="UP001152087">
    <property type="component" value="Unassembled WGS sequence"/>
</dbReference>
<dbReference type="InterPro" id="IPR050613">
    <property type="entry name" value="Sec_Metabolite_Reg"/>
</dbReference>
<keyword evidence="2" id="KW-0479">Metal-binding</keyword>
<dbReference type="SMART" id="SM00906">
    <property type="entry name" value="Fungal_trans"/>
    <property type="match status" value="1"/>
</dbReference>
<dbReference type="EMBL" id="JAOQAV010000084">
    <property type="protein sequence ID" value="KAJ4178006.1"/>
    <property type="molecule type" value="Genomic_DNA"/>
</dbReference>
<dbReference type="Gene3D" id="4.10.240.10">
    <property type="entry name" value="Zn(2)-C6 fungal-type DNA-binding domain"/>
    <property type="match status" value="2"/>
</dbReference>
<dbReference type="PROSITE" id="PS00463">
    <property type="entry name" value="ZN2_CY6_FUNGAL_1"/>
    <property type="match status" value="2"/>
</dbReference>
<dbReference type="CDD" id="cd12148">
    <property type="entry name" value="fungal_TF_MHR"/>
    <property type="match status" value="1"/>
</dbReference>
<organism evidence="6 7">
    <name type="scientific">Fusarium falciforme</name>
    <dbReference type="NCBI Taxonomy" id="195108"/>
    <lineage>
        <taxon>Eukaryota</taxon>
        <taxon>Fungi</taxon>
        <taxon>Dikarya</taxon>
        <taxon>Ascomycota</taxon>
        <taxon>Pezizomycotina</taxon>
        <taxon>Sordariomycetes</taxon>
        <taxon>Hypocreomycetidae</taxon>
        <taxon>Hypocreales</taxon>
        <taxon>Nectriaceae</taxon>
        <taxon>Fusarium</taxon>
        <taxon>Fusarium solani species complex</taxon>
    </lineage>
</organism>
<dbReference type="InterPro" id="IPR007219">
    <property type="entry name" value="XnlR_reg_dom"/>
</dbReference>
<evidence type="ECO:0000259" key="5">
    <source>
        <dbReference type="PROSITE" id="PS50048"/>
    </source>
</evidence>
<feature type="region of interest" description="Disordered" evidence="4">
    <location>
        <begin position="54"/>
        <end position="73"/>
    </location>
</feature>
<dbReference type="InterPro" id="IPR036864">
    <property type="entry name" value="Zn2-C6_fun-type_DNA-bd_sf"/>
</dbReference>
<dbReference type="GO" id="GO:0006351">
    <property type="term" value="P:DNA-templated transcription"/>
    <property type="evidence" value="ECO:0007669"/>
    <property type="project" value="InterPro"/>
</dbReference>
<evidence type="ECO:0000256" key="2">
    <source>
        <dbReference type="ARBA" id="ARBA00022723"/>
    </source>
</evidence>
<dbReference type="PANTHER" id="PTHR31001">
    <property type="entry name" value="UNCHARACTERIZED TRANSCRIPTIONAL REGULATORY PROTEIN"/>
    <property type="match status" value="1"/>
</dbReference>
<dbReference type="SUPFAM" id="SSF57701">
    <property type="entry name" value="Zn2/Cys6 DNA-binding domain"/>
    <property type="match status" value="2"/>
</dbReference>
<comment type="caution">
    <text evidence="6">The sequence shown here is derived from an EMBL/GenBank/DDBJ whole genome shotgun (WGS) entry which is preliminary data.</text>
</comment>
<name>A0A9W8USW6_9HYPO</name>
<reference evidence="6" key="1">
    <citation type="submission" date="2022-09" db="EMBL/GenBank/DDBJ databases">
        <title>Fusarium specimens isolated from Avocado Roots.</title>
        <authorList>
            <person name="Stajich J."/>
            <person name="Roper C."/>
            <person name="Heimlech-Rivalta G."/>
        </authorList>
    </citation>
    <scope>NUCLEOTIDE SEQUENCE</scope>
    <source>
        <strain evidence="6">A02</strain>
    </source>
</reference>
<evidence type="ECO:0000313" key="6">
    <source>
        <dbReference type="EMBL" id="KAJ4178006.1"/>
    </source>
</evidence>
<dbReference type="InterPro" id="IPR001138">
    <property type="entry name" value="Zn2Cys6_DnaBD"/>
</dbReference>
<evidence type="ECO:0000256" key="4">
    <source>
        <dbReference type="SAM" id="MobiDB-lite"/>
    </source>
</evidence>
<dbReference type="SMART" id="SM00066">
    <property type="entry name" value="GAL4"/>
    <property type="match status" value="2"/>
</dbReference>